<evidence type="ECO:0000256" key="1">
    <source>
        <dbReference type="SAM" id="MobiDB-lite"/>
    </source>
</evidence>
<name>W9SL17_9ROSA</name>
<evidence type="ECO:0000313" key="3">
    <source>
        <dbReference type="Proteomes" id="UP000030645"/>
    </source>
</evidence>
<evidence type="ECO:0000313" key="2">
    <source>
        <dbReference type="EMBL" id="EXC15608.1"/>
    </source>
</evidence>
<protein>
    <submittedName>
        <fullName evidence="2">Uncharacterized protein</fullName>
    </submittedName>
</protein>
<dbReference type="AlphaFoldDB" id="W9SL17"/>
<dbReference type="Proteomes" id="UP000030645">
    <property type="component" value="Unassembled WGS sequence"/>
</dbReference>
<sequence>MDNNNASFEIEETNDMNNNNAKSEIEEAMEGSSKFAKKRSVDIGSSSSQESFNLTCDVLRNITEDRTISREKTEEKGREILTASSQQS</sequence>
<feature type="region of interest" description="Disordered" evidence="1">
    <location>
        <begin position="69"/>
        <end position="88"/>
    </location>
</feature>
<gene>
    <name evidence="2" type="ORF">L484_006872</name>
</gene>
<reference evidence="3" key="1">
    <citation type="submission" date="2013-01" db="EMBL/GenBank/DDBJ databases">
        <title>Draft Genome Sequence of a Mulberry Tree, Morus notabilis C.K. Schneid.</title>
        <authorList>
            <person name="He N."/>
            <person name="Zhao S."/>
        </authorList>
    </citation>
    <scope>NUCLEOTIDE SEQUENCE</scope>
</reference>
<accession>W9SL17</accession>
<dbReference type="EMBL" id="KE345782">
    <property type="protein sequence ID" value="EXC15608.1"/>
    <property type="molecule type" value="Genomic_DNA"/>
</dbReference>
<keyword evidence="3" id="KW-1185">Reference proteome</keyword>
<organism evidence="2 3">
    <name type="scientific">Morus notabilis</name>
    <dbReference type="NCBI Taxonomy" id="981085"/>
    <lineage>
        <taxon>Eukaryota</taxon>
        <taxon>Viridiplantae</taxon>
        <taxon>Streptophyta</taxon>
        <taxon>Embryophyta</taxon>
        <taxon>Tracheophyta</taxon>
        <taxon>Spermatophyta</taxon>
        <taxon>Magnoliopsida</taxon>
        <taxon>eudicotyledons</taxon>
        <taxon>Gunneridae</taxon>
        <taxon>Pentapetalae</taxon>
        <taxon>rosids</taxon>
        <taxon>fabids</taxon>
        <taxon>Rosales</taxon>
        <taxon>Moraceae</taxon>
        <taxon>Moreae</taxon>
        <taxon>Morus</taxon>
    </lineage>
</organism>
<feature type="compositionally biased region" description="Basic and acidic residues" evidence="1">
    <location>
        <begin position="69"/>
        <end position="79"/>
    </location>
</feature>
<proteinExistence type="predicted"/>